<protein>
    <submittedName>
        <fullName evidence="1">Uncharacterized protein</fullName>
    </submittedName>
</protein>
<proteinExistence type="predicted"/>
<dbReference type="AlphaFoldDB" id="A0A0A9EDK6"/>
<name>A0A0A9EDK6_ARUDO</name>
<sequence>MINSRLWLLLDDDPFHCYAPNWASA</sequence>
<reference evidence="1" key="1">
    <citation type="submission" date="2014-09" db="EMBL/GenBank/DDBJ databases">
        <authorList>
            <person name="Magalhaes I.L.F."/>
            <person name="Oliveira U."/>
            <person name="Santos F.R."/>
            <person name="Vidigal T.H.D.A."/>
            <person name="Brescovit A.D."/>
            <person name="Santos A.J."/>
        </authorList>
    </citation>
    <scope>NUCLEOTIDE SEQUENCE</scope>
    <source>
        <tissue evidence="1">Shoot tissue taken approximately 20 cm above the soil surface</tissue>
    </source>
</reference>
<accession>A0A0A9EDK6</accession>
<dbReference type="EMBL" id="GBRH01199026">
    <property type="protein sequence ID" value="JAD98869.1"/>
    <property type="molecule type" value="Transcribed_RNA"/>
</dbReference>
<organism evidence="1">
    <name type="scientific">Arundo donax</name>
    <name type="common">Giant reed</name>
    <name type="synonym">Donax arundinaceus</name>
    <dbReference type="NCBI Taxonomy" id="35708"/>
    <lineage>
        <taxon>Eukaryota</taxon>
        <taxon>Viridiplantae</taxon>
        <taxon>Streptophyta</taxon>
        <taxon>Embryophyta</taxon>
        <taxon>Tracheophyta</taxon>
        <taxon>Spermatophyta</taxon>
        <taxon>Magnoliopsida</taxon>
        <taxon>Liliopsida</taxon>
        <taxon>Poales</taxon>
        <taxon>Poaceae</taxon>
        <taxon>PACMAD clade</taxon>
        <taxon>Arundinoideae</taxon>
        <taxon>Arundineae</taxon>
        <taxon>Arundo</taxon>
    </lineage>
</organism>
<evidence type="ECO:0000313" key="1">
    <source>
        <dbReference type="EMBL" id="JAD98869.1"/>
    </source>
</evidence>
<reference evidence="1" key="2">
    <citation type="journal article" date="2015" name="Data Brief">
        <title>Shoot transcriptome of the giant reed, Arundo donax.</title>
        <authorList>
            <person name="Barrero R.A."/>
            <person name="Guerrero F.D."/>
            <person name="Moolhuijzen P."/>
            <person name="Goolsby J.A."/>
            <person name="Tidwell J."/>
            <person name="Bellgard S.E."/>
            <person name="Bellgard M.I."/>
        </authorList>
    </citation>
    <scope>NUCLEOTIDE SEQUENCE</scope>
    <source>
        <tissue evidence="1">Shoot tissue taken approximately 20 cm above the soil surface</tissue>
    </source>
</reference>